<protein>
    <submittedName>
        <fullName evidence="1">Uncharacterized protein</fullName>
    </submittedName>
</protein>
<dbReference type="AlphaFoldDB" id="A0A498JM00"/>
<sequence length="63" mass="7150">MLENDIFTPLKRRRLPPPDATFTCFAHTAPNVRKNASTKAPTIILPPSTSAYIHLSFCRQRCH</sequence>
<name>A0A498JM00_MALDO</name>
<organism evidence="1 2">
    <name type="scientific">Malus domestica</name>
    <name type="common">Apple</name>
    <name type="synonym">Pyrus malus</name>
    <dbReference type="NCBI Taxonomy" id="3750"/>
    <lineage>
        <taxon>Eukaryota</taxon>
        <taxon>Viridiplantae</taxon>
        <taxon>Streptophyta</taxon>
        <taxon>Embryophyta</taxon>
        <taxon>Tracheophyta</taxon>
        <taxon>Spermatophyta</taxon>
        <taxon>Magnoliopsida</taxon>
        <taxon>eudicotyledons</taxon>
        <taxon>Gunneridae</taxon>
        <taxon>Pentapetalae</taxon>
        <taxon>rosids</taxon>
        <taxon>fabids</taxon>
        <taxon>Rosales</taxon>
        <taxon>Rosaceae</taxon>
        <taxon>Amygdaloideae</taxon>
        <taxon>Maleae</taxon>
        <taxon>Malus</taxon>
    </lineage>
</organism>
<gene>
    <name evidence="1" type="ORF">DVH24_008576</name>
</gene>
<reference evidence="1 2" key="1">
    <citation type="submission" date="2018-10" db="EMBL/GenBank/DDBJ databases">
        <title>A high-quality apple genome assembly.</title>
        <authorList>
            <person name="Hu J."/>
        </authorList>
    </citation>
    <scope>NUCLEOTIDE SEQUENCE [LARGE SCALE GENOMIC DNA]</scope>
    <source>
        <strain evidence="2">cv. HFTH1</strain>
        <tissue evidence="1">Young leaf</tissue>
    </source>
</reference>
<keyword evidence="2" id="KW-1185">Reference proteome</keyword>
<proteinExistence type="predicted"/>
<accession>A0A498JM00</accession>
<dbReference type="EMBL" id="RDQH01000332">
    <property type="protein sequence ID" value="RXH96076.1"/>
    <property type="molecule type" value="Genomic_DNA"/>
</dbReference>
<evidence type="ECO:0000313" key="2">
    <source>
        <dbReference type="Proteomes" id="UP000290289"/>
    </source>
</evidence>
<evidence type="ECO:0000313" key="1">
    <source>
        <dbReference type="EMBL" id="RXH96076.1"/>
    </source>
</evidence>
<dbReference type="Proteomes" id="UP000290289">
    <property type="component" value="Chromosome 6"/>
</dbReference>
<comment type="caution">
    <text evidence="1">The sequence shown here is derived from an EMBL/GenBank/DDBJ whole genome shotgun (WGS) entry which is preliminary data.</text>
</comment>